<keyword evidence="1" id="KW-0175">Coiled coil</keyword>
<dbReference type="AlphaFoldDB" id="W6Z9R7"/>
<evidence type="ECO:0000313" key="4">
    <source>
        <dbReference type="Proteomes" id="UP000054032"/>
    </source>
</evidence>
<accession>W6Z9R7</accession>
<sequence>MVLSDFDIAVSNLNIDQGDTIEDVMNVPFTTVVDAPVRDFATLYPHDQAESDEDEQINRYRRLIEEKLRVQVSAQELESKMAATKDITDRYAAQASPNTNKPSPPTPPPFHTRRASEPTLSPNTSSAITTPPKAPCNTPSSPTPNSLPPSKHRRNPDSRNIDFRRPRHKVEEEEEGEEEEEEEDLEQYRTMDLAPLEPIMQSSSAGDLITYGTPIKVRDVDIFRVAG</sequence>
<proteinExistence type="predicted"/>
<dbReference type="EMBL" id="KI964008">
    <property type="protein sequence ID" value="EUC44259.1"/>
    <property type="molecule type" value="Genomic_DNA"/>
</dbReference>
<dbReference type="Proteomes" id="UP000054032">
    <property type="component" value="Unassembled WGS sequence"/>
</dbReference>
<protein>
    <submittedName>
        <fullName evidence="3">Uncharacterized protein</fullName>
    </submittedName>
</protein>
<feature type="region of interest" description="Disordered" evidence="2">
    <location>
        <begin position="92"/>
        <end position="187"/>
    </location>
</feature>
<feature type="compositionally biased region" description="Polar residues" evidence="2">
    <location>
        <begin position="118"/>
        <end position="129"/>
    </location>
</feature>
<evidence type="ECO:0000256" key="1">
    <source>
        <dbReference type="SAM" id="Coils"/>
    </source>
</evidence>
<dbReference type="OrthoDB" id="3796057at2759"/>
<dbReference type="HOGENOM" id="CLU_1219516_0_0_1"/>
<feature type="coiled-coil region" evidence="1">
    <location>
        <begin position="46"/>
        <end position="80"/>
    </location>
</feature>
<dbReference type="GeneID" id="19129318"/>
<dbReference type="KEGG" id="bor:COCMIDRAFT_98724"/>
<keyword evidence="4" id="KW-1185">Reference proteome</keyword>
<dbReference type="RefSeq" id="XP_007689253.1">
    <property type="nucleotide sequence ID" value="XM_007691063.1"/>
</dbReference>
<reference evidence="3 4" key="1">
    <citation type="journal article" date="2013" name="PLoS Genet.">
        <title>Comparative genome structure, secondary metabolite, and effector coding capacity across Cochliobolus pathogens.</title>
        <authorList>
            <person name="Condon B.J."/>
            <person name="Leng Y."/>
            <person name="Wu D."/>
            <person name="Bushley K.E."/>
            <person name="Ohm R.A."/>
            <person name="Otillar R."/>
            <person name="Martin J."/>
            <person name="Schackwitz W."/>
            <person name="Grimwood J."/>
            <person name="MohdZainudin N."/>
            <person name="Xue C."/>
            <person name="Wang R."/>
            <person name="Manning V.A."/>
            <person name="Dhillon B."/>
            <person name="Tu Z.J."/>
            <person name="Steffenson B.J."/>
            <person name="Salamov A."/>
            <person name="Sun H."/>
            <person name="Lowry S."/>
            <person name="LaButti K."/>
            <person name="Han J."/>
            <person name="Copeland A."/>
            <person name="Lindquist E."/>
            <person name="Barry K."/>
            <person name="Schmutz J."/>
            <person name="Baker S.E."/>
            <person name="Ciuffetti L.M."/>
            <person name="Grigoriev I.V."/>
            <person name="Zhong S."/>
            <person name="Turgeon B.G."/>
        </authorList>
    </citation>
    <scope>NUCLEOTIDE SEQUENCE [LARGE SCALE GENOMIC DNA]</scope>
    <source>
        <strain evidence="3 4">ATCC 44560</strain>
    </source>
</reference>
<name>W6Z9R7_COCMI</name>
<gene>
    <name evidence="3" type="ORF">COCMIDRAFT_98724</name>
</gene>
<feature type="compositionally biased region" description="Basic and acidic residues" evidence="2">
    <location>
        <begin position="155"/>
        <end position="164"/>
    </location>
</feature>
<evidence type="ECO:0000313" key="3">
    <source>
        <dbReference type="EMBL" id="EUC44259.1"/>
    </source>
</evidence>
<organism evidence="3 4">
    <name type="scientific">Bipolaris oryzae ATCC 44560</name>
    <dbReference type="NCBI Taxonomy" id="930090"/>
    <lineage>
        <taxon>Eukaryota</taxon>
        <taxon>Fungi</taxon>
        <taxon>Dikarya</taxon>
        <taxon>Ascomycota</taxon>
        <taxon>Pezizomycotina</taxon>
        <taxon>Dothideomycetes</taxon>
        <taxon>Pleosporomycetidae</taxon>
        <taxon>Pleosporales</taxon>
        <taxon>Pleosporineae</taxon>
        <taxon>Pleosporaceae</taxon>
        <taxon>Bipolaris</taxon>
    </lineage>
</organism>
<evidence type="ECO:0000256" key="2">
    <source>
        <dbReference type="SAM" id="MobiDB-lite"/>
    </source>
</evidence>
<feature type="compositionally biased region" description="Acidic residues" evidence="2">
    <location>
        <begin position="172"/>
        <end position="185"/>
    </location>
</feature>